<reference evidence="1 2" key="1">
    <citation type="journal article" date="2014" name="Nature">
        <title>The genome of the recently domesticated crop plant sugar beet (Beta vulgaris).</title>
        <authorList>
            <person name="Dohm J.C."/>
            <person name="Minoche A.E."/>
            <person name="Holtgrawe D."/>
            <person name="Capella-Gutierrez S."/>
            <person name="Zakrzewski F."/>
            <person name="Tafer H."/>
            <person name="Rupp O."/>
            <person name="Sorensen T.R."/>
            <person name="Stracke R."/>
            <person name="Reinhardt R."/>
            <person name="Goesmann A."/>
            <person name="Kraft T."/>
            <person name="Schulz B."/>
            <person name="Stadler P.F."/>
            <person name="Schmidt T."/>
            <person name="Gabaldon T."/>
            <person name="Lehrach H."/>
            <person name="Weisshaar B."/>
            <person name="Himmelbauer H."/>
        </authorList>
    </citation>
    <scope>NUCLEOTIDE SEQUENCE [LARGE SCALE GENOMIC DNA]</scope>
    <source>
        <tissue evidence="1">Taproot</tissue>
    </source>
</reference>
<dbReference type="Proteomes" id="UP000035740">
    <property type="component" value="Unassembled WGS sequence"/>
</dbReference>
<gene>
    <name evidence="1" type="ORF">BVRB_027980</name>
</gene>
<proteinExistence type="predicted"/>
<dbReference type="EMBL" id="KQ098970">
    <property type="protein sequence ID" value="KMS93785.1"/>
    <property type="molecule type" value="Genomic_DNA"/>
</dbReference>
<sequence>MGNAICAHAEFSSTFTEISCNVESIASTSVKSLCNGSERDLLKLRNGLSFDKRRNGAHLILRPLIALIDIDSLNAGAEVVTAAIPLLPPKSVASPNQAVQPALENLCVSVASTEVAIAVDPSAAFALSFQSMEYHYNCSCRGKLSGRVRISRLKLLTIFWKKECDDYRTSISSDIDLEVMLTPKLD</sequence>
<protein>
    <submittedName>
        <fullName evidence="1">Uncharacterized protein</fullName>
    </submittedName>
</protein>
<dbReference type="AlphaFoldDB" id="A0A0J8DSQ7"/>
<accession>A0A0J8DSQ7</accession>
<feature type="non-terminal residue" evidence="1">
    <location>
        <position position="186"/>
    </location>
</feature>
<evidence type="ECO:0000313" key="1">
    <source>
        <dbReference type="EMBL" id="KMS93785.1"/>
    </source>
</evidence>
<evidence type="ECO:0000313" key="2">
    <source>
        <dbReference type="Proteomes" id="UP000035740"/>
    </source>
</evidence>
<keyword evidence="2" id="KW-1185">Reference proteome</keyword>
<name>A0A0J8DSQ7_BETVV</name>
<dbReference type="Gramene" id="KMS93785">
    <property type="protein sequence ID" value="KMS93785"/>
    <property type="gene ID" value="BVRB_027980"/>
</dbReference>
<organism evidence="1 2">
    <name type="scientific">Beta vulgaris subsp. vulgaris</name>
    <name type="common">Beet</name>
    <dbReference type="NCBI Taxonomy" id="3555"/>
    <lineage>
        <taxon>Eukaryota</taxon>
        <taxon>Viridiplantae</taxon>
        <taxon>Streptophyta</taxon>
        <taxon>Embryophyta</taxon>
        <taxon>Tracheophyta</taxon>
        <taxon>Spermatophyta</taxon>
        <taxon>Magnoliopsida</taxon>
        <taxon>eudicotyledons</taxon>
        <taxon>Gunneridae</taxon>
        <taxon>Pentapetalae</taxon>
        <taxon>Caryophyllales</taxon>
        <taxon>Chenopodiaceae</taxon>
        <taxon>Betoideae</taxon>
        <taxon>Beta</taxon>
    </lineage>
</organism>